<comment type="caution">
    <text evidence="1">The sequence shown here is derived from an EMBL/GenBank/DDBJ whole genome shotgun (WGS) entry which is preliminary data.</text>
</comment>
<organism evidence="1 2">
    <name type="scientific">Candidatus Methylumidiphilus alinenensis</name>
    <dbReference type="NCBI Taxonomy" id="2202197"/>
    <lineage>
        <taxon>Bacteria</taxon>
        <taxon>Pseudomonadati</taxon>
        <taxon>Pseudomonadota</taxon>
        <taxon>Gammaproteobacteria</taxon>
        <taxon>Methylococcales</taxon>
        <taxon>Candidatus Methylumidiphilus</taxon>
    </lineage>
</organism>
<reference evidence="1 2" key="1">
    <citation type="journal article" date="2018" name="Aquat. Microb. Ecol.">
        <title>Gammaproteobacterial methanotrophs dominate.</title>
        <authorList>
            <person name="Rissanen A.J."/>
            <person name="Saarenheimo J."/>
            <person name="Tiirola M."/>
            <person name="Peura S."/>
            <person name="Aalto S.L."/>
            <person name="Karvinen A."/>
            <person name="Nykanen H."/>
        </authorList>
    </citation>
    <scope>NUCLEOTIDE SEQUENCE [LARGE SCALE GENOMIC DNA]</scope>
    <source>
        <strain evidence="1">AMbin10</strain>
    </source>
</reference>
<dbReference type="EMBL" id="QJPH01000379">
    <property type="protein sequence ID" value="PZN75698.1"/>
    <property type="molecule type" value="Genomic_DNA"/>
</dbReference>
<evidence type="ECO:0000313" key="1">
    <source>
        <dbReference type="EMBL" id="PZN75698.1"/>
    </source>
</evidence>
<protein>
    <submittedName>
        <fullName evidence="1">Uncharacterized protein</fullName>
    </submittedName>
</protein>
<gene>
    <name evidence="1" type="ORF">DM484_18100</name>
</gene>
<dbReference type="Proteomes" id="UP000249396">
    <property type="component" value="Unassembled WGS sequence"/>
</dbReference>
<sequence length="86" mass="9402">MRIVVKFPSKAYDELLADLEQIPPRTRAERMRLLASIGAAVLRSGQAMPPVANESATLHPIVKQKPVEGDAGFHRVRNKLKTGLSG</sequence>
<evidence type="ECO:0000313" key="2">
    <source>
        <dbReference type="Proteomes" id="UP000249396"/>
    </source>
</evidence>
<proteinExistence type="predicted"/>
<dbReference type="AlphaFoldDB" id="A0A2W4R6M4"/>
<name>A0A2W4R6M4_9GAMM</name>
<accession>A0A2W4R6M4</accession>